<proteinExistence type="predicted"/>
<reference evidence="1" key="1">
    <citation type="submission" date="2020-03" db="EMBL/GenBank/DDBJ databases">
        <authorList>
            <person name="Weist P."/>
        </authorList>
    </citation>
    <scope>NUCLEOTIDE SEQUENCE</scope>
</reference>
<organism evidence="1 2">
    <name type="scientific">Pleuronectes platessa</name>
    <name type="common">European plaice</name>
    <dbReference type="NCBI Taxonomy" id="8262"/>
    <lineage>
        <taxon>Eukaryota</taxon>
        <taxon>Metazoa</taxon>
        <taxon>Chordata</taxon>
        <taxon>Craniata</taxon>
        <taxon>Vertebrata</taxon>
        <taxon>Euteleostomi</taxon>
        <taxon>Actinopterygii</taxon>
        <taxon>Neopterygii</taxon>
        <taxon>Teleostei</taxon>
        <taxon>Neoteleostei</taxon>
        <taxon>Acanthomorphata</taxon>
        <taxon>Carangaria</taxon>
        <taxon>Pleuronectiformes</taxon>
        <taxon>Pleuronectoidei</taxon>
        <taxon>Pleuronectidae</taxon>
        <taxon>Pleuronectes</taxon>
    </lineage>
</organism>
<dbReference type="Proteomes" id="UP001153269">
    <property type="component" value="Unassembled WGS sequence"/>
</dbReference>
<name>A0A9N7VM32_PLEPL</name>
<dbReference type="AlphaFoldDB" id="A0A9N7VM32"/>
<dbReference type="EMBL" id="CADEAL010004112">
    <property type="protein sequence ID" value="CAB1452019.1"/>
    <property type="molecule type" value="Genomic_DNA"/>
</dbReference>
<evidence type="ECO:0000313" key="2">
    <source>
        <dbReference type="Proteomes" id="UP001153269"/>
    </source>
</evidence>
<sequence>MYSQRVPERHNDDYASISLTSSGLQRVFTTSRGPLHMQIQGSISKRAAQHMEDQGVSLETVRKFHRQERRQEDEKYKVRLGRIFGAWKIFHGFASARAIVSKFHSASLTLP</sequence>
<gene>
    <name evidence="1" type="ORF">PLEPLA_LOCUS39758</name>
</gene>
<protein>
    <submittedName>
        <fullName evidence="1">Uncharacterized protein</fullName>
    </submittedName>
</protein>
<accession>A0A9N7VM32</accession>
<evidence type="ECO:0000313" key="1">
    <source>
        <dbReference type="EMBL" id="CAB1452019.1"/>
    </source>
</evidence>
<comment type="caution">
    <text evidence="1">The sequence shown here is derived from an EMBL/GenBank/DDBJ whole genome shotgun (WGS) entry which is preliminary data.</text>
</comment>
<keyword evidence="2" id="KW-1185">Reference proteome</keyword>